<dbReference type="Gene3D" id="3.30.70.270">
    <property type="match status" value="1"/>
</dbReference>
<dbReference type="InterPro" id="IPR000160">
    <property type="entry name" value="GGDEF_dom"/>
</dbReference>
<organism evidence="3 4">
    <name type="scientific">Psychrobacillus vulpis</name>
    <dbReference type="NCBI Taxonomy" id="2325572"/>
    <lineage>
        <taxon>Bacteria</taxon>
        <taxon>Bacillati</taxon>
        <taxon>Bacillota</taxon>
        <taxon>Bacilli</taxon>
        <taxon>Bacillales</taxon>
        <taxon>Bacillaceae</taxon>
        <taxon>Psychrobacillus</taxon>
    </lineage>
</organism>
<dbReference type="OrthoDB" id="9759607at2"/>
<dbReference type="SMART" id="SM00267">
    <property type="entry name" value="GGDEF"/>
    <property type="match status" value="1"/>
</dbReference>
<dbReference type="FunFam" id="3.30.70.270:FF:000001">
    <property type="entry name" value="Diguanylate cyclase domain protein"/>
    <property type="match status" value="1"/>
</dbReference>
<dbReference type="CDD" id="cd00130">
    <property type="entry name" value="PAS"/>
    <property type="match status" value="1"/>
</dbReference>
<keyword evidence="1" id="KW-1133">Transmembrane helix</keyword>
<dbReference type="InterPro" id="IPR029787">
    <property type="entry name" value="Nucleotide_cyclase"/>
</dbReference>
<evidence type="ECO:0000259" key="2">
    <source>
        <dbReference type="PROSITE" id="PS50887"/>
    </source>
</evidence>
<keyword evidence="1" id="KW-0812">Transmembrane</keyword>
<dbReference type="Proteomes" id="UP000316626">
    <property type="component" value="Unassembled WGS sequence"/>
</dbReference>
<evidence type="ECO:0000313" key="3">
    <source>
        <dbReference type="EMBL" id="TQR20349.1"/>
    </source>
</evidence>
<dbReference type="Pfam" id="PF00990">
    <property type="entry name" value="GGDEF"/>
    <property type="match status" value="1"/>
</dbReference>
<dbReference type="EMBL" id="VDGI01000006">
    <property type="protein sequence ID" value="TQR20349.1"/>
    <property type="molecule type" value="Genomic_DNA"/>
</dbReference>
<dbReference type="SUPFAM" id="SSF55785">
    <property type="entry name" value="PYP-like sensor domain (PAS domain)"/>
    <property type="match status" value="1"/>
</dbReference>
<comment type="caution">
    <text evidence="3">The sequence shown here is derived from an EMBL/GenBank/DDBJ whole genome shotgun (WGS) entry which is preliminary data.</text>
</comment>
<proteinExistence type="predicted"/>
<dbReference type="PROSITE" id="PS50887">
    <property type="entry name" value="GGDEF"/>
    <property type="match status" value="1"/>
</dbReference>
<feature type="domain" description="GGDEF" evidence="2">
    <location>
        <begin position="229"/>
        <end position="360"/>
    </location>
</feature>
<dbReference type="InterPro" id="IPR043128">
    <property type="entry name" value="Rev_trsase/Diguanyl_cyclase"/>
</dbReference>
<sequence length="360" mass="41429">MNMKKLTINIRIILTLISFVILLEILDLQLIEYLIIKDNKLVVFMLETGFTIGAIVLIVWALYCGNRIINNAKEKEEQYRHLIDLVPEAIFVHRDGNILYANQASVSLIGATSLEELINRNWEDLIHFHSYNPEQLSIAYLKRNQLNVTNLPIIARRLDGQLIVLEITSIDIEFNGLPAREFIARDVTNRKKREQIVKQLAFQDELTELPNRRYFTGKLEQLLNVESPTSFAIFFMDLDGFKQVNDRHGHEAGDELLKNVSQRLMNSVRENDLVARLAGDEFTILLLEASDQDCIAVAERIIQTLNKPFRFLYDEVLVTPSIGIARFPQNGKDVLTLLNKADNAMYQVKEKGKNDYHFAE</sequence>
<dbReference type="PANTHER" id="PTHR46663">
    <property type="entry name" value="DIGUANYLATE CYCLASE DGCT-RELATED"/>
    <property type="match status" value="1"/>
</dbReference>
<name>A0A544TSC4_9BACI</name>
<dbReference type="PANTHER" id="PTHR46663:SF2">
    <property type="entry name" value="GGDEF DOMAIN-CONTAINING PROTEIN"/>
    <property type="match status" value="1"/>
</dbReference>
<dbReference type="NCBIfam" id="TIGR00229">
    <property type="entry name" value="sensory_box"/>
    <property type="match status" value="1"/>
</dbReference>
<dbReference type="NCBIfam" id="TIGR00254">
    <property type="entry name" value="GGDEF"/>
    <property type="match status" value="1"/>
</dbReference>
<evidence type="ECO:0000313" key="4">
    <source>
        <dbReference type="Proteomes" id="UP000316626"/>
    </source>
</evidence>
<protein>
    <submittedName>
        <fullName evidence="3">Diguanylate cyclase</fullName>
    </submittedName>
</protein>
<evidence type="ECO:0000256" key="1">
    <source>
        <dbReference type="SAM" id="Phobius"/>
    </source>
</evidence>
<dbReference type="InterPro" id="IPR052163">
    <property type="entry name" value="DGC-Regulatory_Protein"/>
</dbReference>
<gene>
    <name evidence="3" type="ORF">FG384_07865</name>
</gene>
<dbReference type="SMART" id="SM00091">
    <property type="entry name" value="PAS"/>
    <property type="match status" value="1"/>
</dbReference>
<dbReference type="InterPro" id="IPR000014">
    <property type="entry name" value="PAS"/>
</dbReference>
<feature type="transmembrane region" description="Helical" evidence="1">
    <location>
        <begin position="12"/>
        <end position="36"/>
    </location>
</feature>
<dbReference type="InterPro" id="IPR035965">
    <property type="entry name" value="PAS-like_dom_sf"/>
</dbReference>
<dbReference type="SUPFAM" id="SSF55073">
    <property type="entry name" value="Nucleotide cyclase"/>
    <property type="match status" value="1"/>
</dbReference>
<dbReference type="Gene3D" id="3.30.450.20">
    <property type="entry name" value="PAS domain"/>
    <property type="match status" value="1"/>
</dbReference>
<keyword evidence="1" id="KW-0472">Membrane</keyword>
<feature type="transmembrane region" description="Helical" evidence="1">
    <location>
        <begin position="42"/>
        <end position="63"/>
    </location>
</feature>
<reference evidence="3 4" key="1">
    <citation type="submission" date="2019-06" db="EMBL/GenBank/DDBJ databases">
        <title>Psychrobacillus vulpis sp. nov., a new species isolated from feces of a red fox that inhabits in The Tablas de Daimiel Natural Park, Albacete, Spain.</title>
        <authorList>
            <person name="Rodriguez M."/>
            <person name="Reina J.C."/>
            <person name="Bejar V."/>
            <person name="Llamas I."/>
        </authorList>
    </citation>
    <scope>NUCLEOTIDE SEQUENCE [LARGE SCALE GENOMIC DNA]</scope>
    <source>
        <strain evidence="3 4">Z8</strain>
    </source>
</reference>
<accession>A0A544TSC4</accession>
<keyword evidence="4" id="KW-1185">Reference proteome</keyword>
<dbReference type="AlphaFoldDB" id="A0A544TSC4"/>
<dbReference type="Pfam" id="PF13426">
    <property type="entry name" value="PAS_9"/>
    <property type="match status" value="1"/>
</dbReference>
<dbReference type="CDD" id="cd01949">
    <property type="entry name" value="GGDEF"/>
    <property type="match status" value="1"/>
</dbReference>